<accession>A0A150PEU6</accession>
<dbReference type="PANTHER" id="PTHR10151:SF120">
    <property type="entry name" value="BIS(5'-ADENOSYL)-TRIPHOSPHATASE"/>
    <property type="match status" value="1"/>
</dbReference>
<proteinExistence type="predicted"/>
<dbReference type="Gene3D" id="3.40.720.10">
    <property type="entry name" value="Alkaline Phosphatase, subunit A"/>
    <property type="match status" value="1"/>
</dbReference>
<dbReference type="Pfam" id="PF01663">
    <property type="entry name" value="Phosphodiest"/>
    <property type="match status" value="1"/>
</dbReference>
<dbReference type="Proteomes" id="UP000075604">
    <property type="component" value="Unassembled WGS sequence"/>
</dbReference>
<name>A0A150PEU6_SORCE</name>
<dbReference type="PANTHER" id="PTHR10151">
    <property type="entry name" value="ECTONUCLEOTIDE PYROPHOSPHATASE/PHOSPHODIESTERASE"/>
    <property type="match status" value="1"/>
</dbReference>
<organism evidence="1 2">
    <name type="scientific">Sorangium cellulosum</name>
    <name type="common">Polyangium cellulosum</name>
    <dbReference type="NCBI Taxonomy" id="56"/>
    <lineage>
        <taxon>Bacteria</taxon>
        <taxon>Pseudomonadati</taxon>
        <taxon>Myxococcota</taxon>
        <taxon>Polyangia</taxon>
        <taxon>Polyangiales</taxon>
        <taxon>Polyangiaceae</taxon>
        <taxon>Sorangium</taxon>
    </lineage>
</organism>
<dbReference type="AlphaFoldDB" id="A0A150PEU6"/>
<dbReference type="InterPro" id="IPR017850">
    <property type="entry name" value="Alkaline_phosphatase_core_sf"/>
</dbReference>
<dbReference type="SUPFAM" id="SSF53649">
    <property type="entry name" value="Alkaline phosphatase-like"/>
    <property type="match status" value="1"/>
</dbReference>
<sequence>MHRTVVLNVVGLTGDLLGDATPNLQRLAREGAMRPLETVLPAVTCTVQSTFTTGLLPSGHGCVANGWYFRDIAEVNLWRQANQLVAGEKIWEAARRRDPSFTCAKLFWWYNMYSSADYAVTPRPIYWADGLKLPDIYTEPASLRDELVFRLGAFPLFNFWGPNADIRSTAWIARCARHVYDTRRPTLTLVYLPHLDYNLQRLGPDDPAIQGDLRAVDAVCGELIDHVRKDGARVIVLSEYGITRVSGVVHINRALREQGLVRVRVERGLEKLDAGASEAFAVADHQVAHVYVRRPERVAEVKALLEALPGVDVVLDEEGKRAAGLDHPRSGELVAVSREDRWFSYYYWLDDEKAPEYARTVDIHRKPGYDPVELFADPALRALPASVAWRLLKKKLGFRYLMDVIPLDAGLVRGSHGRLLEGPGRGPLLMSSCGSLPPGESVHATDVGKVVLSHLFD</sequence>
<dbReference type="EMBL" id="JELX01002864">
    <property type="protein sequence ID" value="KYF54028.1"/>
    <property type="molecule type" value="Genomic_DNA"/>
</dbReference>
<comment type="caution">
    <text evidence="1">The sequence shown here is derived from an EMBL/GenBank/DDBJ whole genome shotgun (WGS) entry which is preliminary data.</text>
</comment>
<dbReference type="CDD" id="cd16018">
    <property type="entry name" value="Enpp"/>
    <property type="match status" value="1"/>
</dbReference>
<protein>
    <submittedName>
        <fullName evidence="1">Phosphodiesterase</fullName>
    </submittedName>
</protein>
<dbReference type="GO" id="GO:0016787">
    <property type="term" value="F:hydrolase activity"/>
    <property type="evidence" value="ECO:0007669"/>
    <property type="project" value="UniProtKB-ARBA"/>
</dbReference>
<gene>
    <name evidence="1" type="ORF">BE04_39390</name>
</gene>
<dbReference type="InterPro" id="IPR002591">
    <property type="entry name" value="Phosphodiest/P_Trfase"/>
</dbReference>
<evidence type="ECO:0000313" key="2">
    <source>
        <dbReference type="Proteomes" id="UP000075604"/>
    </source>
</evidence>
<evidence type="ECO:0000313" key="1">
    <source>
        <dbReference type="EMBL" id="KYF54028.1"/>
    </source>
</evidence>
<reference evidence="1 2" key="1">
    <citation type="submission" date="2014-02" db="EMBL/GenBank/DDBJ databases">
        <title>The small core and large imbalanced accessory genome model reveals a collaborative survival strategy of Sorangium cellulosum strains in nature.</title>
        <authorList>
            <person name="Han K."/>
            <person name="Peng R."/>
            <person name="Blom J."/>
            <person name="Li Y.-Z."/>
        </authorList>
    </citation>
    <scope>NUCLEOTIDE SEQUENCE [LARGE SCALE GENOMIC DNA]</scope>
    <source>
        <strain evidence="1 2">So0157-18</strain>
    </source>
</reference>